<dbReference type="PROSITE" id="PS00018">
    <property type="entry name" value="EF_HAND_1"/>
    <property type="match status" value="2"/>
</dbReference>
<dbReference type="GO" id="GO:0046872">
    <property type="term" value="F:metal ion binding"/>
    <property type="evidence" value="ECO:0007669"/>
    <property type="project" value="UniProtKB-KW"/>
</dbReference>
<dbReference type="InterPro" id="IPR018247">
    <property type="entry name" value="EF_Hand_1_Ca_BS"/>
</dbReference>
<feature type="signal peptide" evidence="10">
    <location>
        <begin position="1"/>
        <end position="25"/>
    </location>
</feature>
<evidence type="ECO:0000313" key="12">
    <source>
        <dbReference type="EMBL" id="KAL3861355.1"/>
    </source>
</evidence>
<dbReference type="PANTHER" id="PTHR10827:SF98">
    <property type="entry name" value="45 KDA CALCIUM-BINDING PROTEIN"/>
    <property type="match status" value="1"/>
</dbReference>
<organism evidence="12 13">
    <name type="scientific">Sinanodonta woodiana</name>
    <name type="common">Chinese pond mussel</name>
    <name type="synonym">Anodonta woodiana</name>
    <dbReference type="NCBI Taxonomy" id="1069815"/>
    <lineage>
        <taxon>Eukaryota</taxon>
        <taxon>Metazoa</taxon>
        <taxon>Spiralia</taxon>
        <taxon>Lophotrochozoa</taxon>
        <taxon>Mollusca</taxon>
        <taxon>Bivalvia</taxon>
        <taxon>Autobranchia</taxon>
        <taxon>Heteroconchia</taxon>
        <taxon>Palaeoheterodonta</taxon>
        <taxon>Unionida</taxon>
        <taxon>Unionoidea</taxon>
        <taxon>Unionidae</taxon>
        <taxon>Unioninae</taxon>
        <taxon>Sinanodonta</taxon>
    </lineage>
</organism>
<dbReference type="GO" id="GO:0005796">
    <property type="term" value="C:Golgi lumen"/>
    <property type="evidence" value="ECO:0007669"/>
    <property type="project" value="UniProtKB-SubCell"/>
</dbReference>
<dbReference type="InterPro" id="IPR002048">
    <property type="entry name" value="EF_hand_dom"/>
</dbReference>
<evidence type="ECO:0000256" key="2">
    <source>
        <dbReference type="ARBA" id="ARBA00022729"/>
    </source>
</evidence>
<dbReference type="CDD" id="cd16225">
    <property type="entry name" value="EFh_CREC_cab45"/>
    <property type="match status" value="1"/>
</dbReference>
<dbReference type="PANTHER" id="PTHR10827">
    <property type="entry name" value="RETICULOCALBIN"/>
    <property type="match status" value="1"/>
</dbReference>
<dbReference type="AlphaFoldDB" id="A0ABD3VLK7"/>
<comment type="caution">
    <text evidence="12">The sequence shown here is derived from an EMBL/GenBank/DDBJ whole genome shotgun (WGS) entry which is preliminary data.</text>
</comment>
<evidence type="ECO:0000256" key="4">
    <source>
        <dbReference type="ARBA" id="ARBA00022837"/>
    </source>
</evidence>
<evidence type="ECO:0000256" key="3">
    <source>
        <dbReference type="ARBA" id="ARBA00022737"/>
    </source>
</evidence>
<keyword evidence="3" id="KW-0677">Repeat</keyword>
<keyword evidence="2 10" id="KW-0732">Signal</keyword>
<dbReference type="InterPro" id="IPR011992">
    <property type="entry name" value="EF-hand-dom_pair"/>
</dbReference>
<protein>
    <recommendedName>
        <fullName evidence="8">45 kDa calcium-binding protein</fullName>
    </recommendedName>
    <alternativeName>
        <fullName evidence="9">Stromal cell-derived factor 4</fullName>
    </alternativeName>
</protein>
<keyword evidence="13" id="KW-1185">Reference proteome</keyword>
<gene>
    <name evidence="12" type="ORF">ACJMK2_007391</name>
</gene>
<dbReference type="Gene3D" id="1.10.238.10">
    <property type="entry name" value="EF-hand"/>
    <property type="match status" value="3"/>
</dbReference>
<accession>A0ABD3VLK7</accession>
<evidence type="ECO:0000256" key="9">
    <source>
        <dbReference type="ARBA" id="ARBA00031511"/>
    </source>
</evidence>
<feature type="chain" id="PRO_5044889571" description="45 kDa calcium-binding protein" evidence="10">
    <location>
        <begin position="26"/>
        <end position="354"/>
    </location>
</feature>
<keyword evidence="6" id="KW-0325">Glycoprotein</keyword>
<evidence type="ECO:0000259" key="11">
    <source>
        <dbReference type="PROSITE" id="PS50222"/>
    </source>
</evidence>
<evidence type="ECO:0000256" key="8">
    <source>
        <dbReference type="ARBA" id="ARBA00023817"/>
    </source>
</evidence>
<evidence type="ECO:0000256" key="10">
    <source>
        <dbReference type="SAM" id="SignalP"/>
    </source>
</evidence>
<keyword evidence="4" id="KW-0106">Calcium</keyword>
<dbReference type="InterPro" id="IPR027240">
    <property type="entry name" value="CAB45_EFh"/>
</dbReference>
<comment type="subcellular location">
    <subcellularLocation>
        <location evidence="7">Golgi apparatus lumen</location>
    </subcellularLocation>
</comment>
<reference evidence="12 13" key="1">
    <citation type="submission" date="2024-11" db="EMBL/GenBank/DDBJ databases">
        <title>Chromosome-level genome assembly of the freshwater bivalve Anodonta woodiana.</title>
        <authorList>
            <person name="Chen X."/>
        </authorList>
    </citation>
    <scope>NUCLEOTIDE SEQUENCE [LARGE SCALE GENOMIC DNA]</scope>
    <source>
        <strain evidence="12">MN2024</strain>
        <tissue evidence="12">Gills</tissue>
    </source>
</reference>
<dbReference type="SUPFAM" id="SSF47473">
    <property type="entry name" value="EF-hand"/>
    <property type="match status" value="2"/>
</dbReference>
<feature type="domain" description="EF-hand" evidence="11">
    <location>
        <begin position="90"/>
        <end position="125"/>
    </location>
</feature>
<feature type="domain" description="EF-hand" evidence="11">
    <location>
        <begin position="129"/>
        <end position="164"/>
    </location>
</feature>
<proteinExistence type="predicted"/>
<dbReference type="EMBL" id="JBJQND010000011">
    <property type="protein sequence ID" value="KAL3861355.1"/>
    <property type="molecule type" value="Genomic_DNA"/>
</dbReference>
<dbReference type="PROSITE" id="PS50222">
    <property type="entry name" value="EF_HAND_2"/>
    <property type="match status" value="2"/>
</dbReference>
<evidence type="ECO:0000256" key="7">
    <source>
        <dbReference type="ARBA" id="ARBA00023769"/>
    </source>
</evidence>
<dbReference type="Pfam" id="PF13202">
    <property type="entry name" value="EF-hand_5"/>
    <property type="match status" value="1"/>
</dbReference>
<dbReference type="Proteomes" id="UP001634394">
    <property type="component" value="Unassembled WGS sequence"/>
</dbReference>
<evidence type="ECO:0000256" key="6">
    <source>
        <dbReference type="ARBA" id="ARBA00023180"/>
    </source>
</evidence>
<evidence type="ECO:0000256" key="5">
    <source>
        <dbReference type="ARBA" id="ARBA00023034"/>
    </source>
</evidence>
<keyword evidence="5" id="KW-0333">Golgi apparatus</keyword>
<name>A0ABD3VLK7_SINWO</name>
<dbReference type="Pfam" id="PF13499">
    <property type="entry name" value="EF-hand_7"/>
    <property type="match status" value="1"/>
</dbReference>
<sequence>MSNIFPPRLWLICSILYLHFGFCFSRNINPENVAKDAKIAEKDVLSVDKLEVPEHLDAIKMEQNGMLNKDYKKEIFLGDHEEIENDDADIAESKLKDIFTKVDLNKDNELTVEETEGWILEKVQEHFNEALEETRNVFKHLDPDKDGLVDWKEYYVHFLLAMGHPVEKATEHVKDYDVIDMNFDEREKLIRYKFKWTDADQYPIDNKLSESEFFAFRHPEQSPQTLKSMLQTVMNSLDKDEDEALTEKEFISFPLSEFNDEEQRNLDKTWQEDRRKEFQERIDSNHDGKATKEELEKYMDPRNPDQAKQDAQNLISMLDDNHDNKVTWGEILNHKDIFINSKVVNVKRILHDEF</sequence>
<evidence type="ECO:0000313" key="13">
    <source>
        <dbReference type="Proteomes" id="UP001634394"/>
    </source>
</evidence>
<evidence type="ECO:0000256" key="1">
    <source>
        <dbReference type="ARBA" id="ARBA00022723"/>
    </source>
</evidence>
<keyword evidence="1" id="KW-0479">Metal-binding</keyword>